<reference evidence="1 2" key="1">
    <citation type="submission" date="2012-10" db="EMBL/GenBank/DDBJ databases">
        <title>Genome sequence of Vibrio Cholerae HENC-02.</title>
        <authorList>
            <person name="Eppinger M."/>
            <person name="Hasan N.A."/>
            <person name="Sengamalay N."/>
            <person name="Hine E."/>
            <person name="Su Q."/>
            <person name="Daugherty S.C."/>
            <person name="Young S."/>
            <person name="Sadzewicz L."/>
            <person name="Tallon L."/>
            <person name="Cebula T.A."/>
            <person name="Ravel J."/>
            <person name="Colwell R.R."/>
        </authorList>
    </citation>
    <scope>NUCLEOTIDE SEQUENCE [LARGE SCALE GENOMIC DNA]</scope>
    <source>
        <strain evidence="1 2">HENC-02</strain>
    </source>
</reference>
<sequence length="42" mass="4811">MGRGDRLIHNFLTNNREASAENPSQRLLKIEGVKSYNQPRSL</sequence>
<evidence type="ECO:0000313" key="1">
    <source>
        <dbReference type="EMBL" id="EKM31634.1"/>
    </source>
</evidence>
<protein>
    <submittedName>
        <fullName evidence="1">Uncharacterized protein</fullName>
    </submittedName>
</protein>
<dbReference type="Proteomes" id="UP000008367">
    <property type="component" value="Unassembled WGS sequence"/>
</dbReference>
<proteinExistence type="predicted"/>
<organism evidence="1 2">
    <name type="scientific">Vibrio harveyi</name>
    <name type="common">Beneckea harveyi</name>
    <dbReference type="NCBI Taxonomy" id="669"/>
    <lineage>
        <taxon>Bacteria</taxon>
        <taxon>Pseudomonadati</taxon>
        <taxon>Pseudomonadota</taxon>
        <taxon>Gammaproteobacteria</taxon>
        <taxon>Vibrionales</taxon>
        <taxon>Vibrionaceae</taxon>
        <taxon>Vibrio</taxon>
    </lineage>
</organism>
<gene>
    <name evidence="1" type="ORF">VCHENC02_2745</name>
</gene>
<name>A0A454CZ10_VIBHA</name>
<dbReference type="AlphaFoldDB" id="A0A454CZ10"/>
<accession>A0A454CZ10</accession>
<comment type="caution">
    <text evidence="1">The sequence shown here is derived from an EMBL/GenBank/DDBJ whole genome shotgun (WGS) entry which is preliminary data.</text>
</comment>
<dbReference type="EMBL" id="AJSR01001102">
    <property type="protein sequence ID" value="EKM31634.1"/>
    <property type="molecule type" value="Genomic_DNA"/>
</dbReference>
<evidence type="ECO:0000313" key="2">
    <source>
        <dbReference type="Proteomes" id="UP000008367"/>
    </source>
</evidence>